<evidence type="ECO:0000313" key="5">
    <source>
        <dbReference type="EMBL" id="KZT75103.1"/>
    </source>
</evidence>
<evidence type="ECO:0000256" key="2">
    <source>
        <dbReference type="ARBA" id="ARBA00023242"/>
    </source>
</evidence>
<reference evidence="5 6" key="1">
    <citation type="journal article" date="2016" name="Mol. Biol. Evol.">
        <title>Comparative Genomics of Early-Diverging Mushroom-Forming Fungi Provides Insights into the Origins of Lignocellulose Decay Capabilities.</title>
        <authorList>
            <person name="Nagy L.G."/>
            <person name="Riley R."/>
            <person name="Tritt A."/>
            <person name="Adam C."/>
            <person name="Daum C."/>
            <person name="Floudas D."/>
            <person name="Sun H."/>
            <person name="Yadav J.S."/>
            <person name="Pangilinan J."/>
            <person name="Larsson K.H."/>
            <person name="Matsuura K."/>
            <person name="Barry K."/>
            <person name="Labutti K."/>
            <person name="Kuo R."/>
            <person name="Ohm R.A."/>
            <person name="Bhattacharya S.S."/>
            <person name="Shirouzu T."/>
            <person name="Yoshinaga Y."/>
            <person name="Martin F.M."/>
            <person name="Grigoriev I.V."/>
            <person name="Hibbett D.S."/>
        </authorList>
    </citation>
    <scope>NUCLEOTIDE SEQUENCE [LARGE SCALE GENOMIC DNA]</scope>
    <source>
        <strain evidence="5 6">L-15889</strain>
    </source>
</reference>
<feature type="compositionally biased region" description="Polar residues" evidence="4">
    <location>
        <begin position="44"/>
        <end position="60"/>
    </location>
</feature>
<evidence type="ECO:0000256" key="3">
    <source>
        <dbReference type="RuleBase" id="RU368013"/>
    </source>
</evidence>
<dbReference type="AlphaFoldDB" id="A0A165ULP6"/>
<gene>
    <name evidence="5" type="ORF">DAEQUDRAFT_720319</name>
</gene>
<feature type="compositionally biased region" description="Basic and acidic residues" evidence="4">
    <location>
        <begin position="77"/>
        <end position="96"/>
    </location>
</feature>
<dbReference type="GO" id="GO:0070628">
    <property type="term" value="F:proteasome binding"/>
    <property type="evidence" value="ECO:0007669"/>
    <property type="project" value="TreeGrafter"/>
</dbReference>
<evidence type="ECO:0000256" key="1">
    <source>
        <dbReference type="ARBA" id="ARBA00006199"/>
    </source>
</evidence>
<comment type="function">
    <text evidence="3">Involved in ubiquitin-mediated protein degradation. Regulatory factor in the ubiquitin/proteasome pathway that controls the turnover of proteasome substrates. Targets proteasomes to the nucleus and facilitates the degradation of nuclear proteins.</text>
</comment>
<name>A0A165ULP6_9APHY</name>
<dbReference type="Gene3D" id="1.20.58.1590">
    <property type="entry name" value="Tethering factor for nuclear proteasome Cut8/Sts1"/>
    <property type="match status" value="1"/>
</dbReference>
<dbReference type="InterPro" id="IPR013868">
    <property type="entry name" value="Cut8/Sts1_fam"/>
</dbReference>
<dbReference type="Proteomes" id="UP000076727">
    <property type="component" value="Unassembled WGS sequence"/>
</dbReference>
<dbReference type="PANTHER" id="PTHR28032:SF1">
    <property type="entry name" value="FI02826P"/>
    <property type="match status" value="1"/>
</dbReference>
<dbReference type="GO" id="GO:0031144">
    <property type="term" value="P:proteasome localization"/>
    <property type="evidence" value="ECO:0007669"/>
    <property type="project" value="UniProtKB-UniRule"/>
</dbReference>
<keyword evidence="2 3" id="KW-0539">Nucleus</keyword>
<dbReference type="OrthoDB" id="10061064at2759"/>
<dbReference type="GO" id="GO:0005737">
    <property type="term" value="C:cytoplasm"/>
    <property type="evidence" value="ECO:0007669"/>
    <property type="project" value="UniProtKB-SubCell"/>
</dbReference>
<dbReference type="PANTHER" id="PTHR28032">
    <property type="entry name" value="FI02826P"/>
    <property type="match status" value="1"/>
</dbReference>
<keyword evidence="6" id="KW-1185">Reference proteome</keyword>
<keyword evidence="3" id="KW-0963">Cytoplasm</keyword>
<organism evidence="5 6">
    <name type="scientific">Daedalea quercina L-15889</name>
    <dbReference type="NCBI Taxonomy" id="1314783"/>
    <lineage>
        <taxon>Eukaryota</taxon>
        <taxon>Fungi</taxon>
        <taxon>Dikarya</taxon>
        <taxon>Basidiomycota</taxon>
        <taxon>Agaricomycotina</taxon>
        <taxon>Agaricomycetes</taxon>
        <taxon>Polyporales</taxon>
        <taxon>Fomitopsis</taxon>
    </lineage>
</organism>
<dbReference type="STRING" id="1314783.A0A165ULP6"/>
<proteinExistence type="inferred from homology"/>
<comment type="subcellular location">
    <subcellularLocation>
        <location evidence="3">Cytoplasm</location>
    </subcellularLocation>
    <subcellularLocation>
        <location evidence="3">Nucleus</location>
    </subcellularLocation>
</comment>
<comment type="similarity">
    <text evidence="1 3">Belongs to the cut8/STS1 family.</text>
</comment>
<dbReference type="GO" id="GO:0071630">
    <property type="term" value="P:nuclear protein quality control by the ubiquitin-proteasome system"/>
    <property type="evidence" value="ECO:0007669"/>
    <property type="project" value="UniProtKB-UniRule"/>
</dbReference>
<dbReference type="Pfam" id="PF08559">
    <property type="entry name" value="Cut8"/>
    <property type="match status" value="1"/>
</dbReference>
<evidence type="ECO:0000256" key="4">
    <source>
        <dbReference type="SAM" id="MobiDB-lite"/>
    </source>
</evidence>
<dbReference type="GO" id="GO:0031965">
    <property type="term" value="C:nuclear membrane"/>
    <property type="evidence" value="ECO:0007669"/>
    <property type="project" value="TreeGrafter"/>
</dbReference>
<feature type="compositionally biased region" description="Low complexity" evidence="4">
    <location>
        <begin position="234"/>
        <end position="249"/>
    </location>
</feature>
<protein>
    <recommendedName>
        <fullName evidence="3">Tethering factor for nuclear proteasome STS1</fullName>
    </recommendedName>
</protein>
<feature type="region of interest" description="Disordered" evidence="4">
    <location>
        <begin position="220"/>
        <end position="249"/>
    </location>
</feature>
<dbReference type="EMBL" id="KV429032">
    <property type="protein sequence ID" value="KZT75103.1"/>
    <property type="molecule type" value="Genomic_DNA"/>
</dbReference>
<dbReference type="GO" id="GO:0015031">
    <property type="term" value="P:protein transport"/>
    <property type="evidence" value="ECO:0007669"/>
    <property type="project" value="UniProtKB-UniRule"/>
</dbReference>
<evidence type="ECO:0000313" key="6">
    <source>
        <dbReference type="Proteomes" id="UP000076727"/>
    </source>
</evidence>
<feature type="region of interest" description="Disordered" evidence="4">
    <location>
        <begin position="40"/>
        <end position="130"/>
    </location>
</feature>
<dbReference type="InterPro" id="IPR038422">
    <property type="entry name" value="Cut8/Sts1_sf"/>
</dbReference>
<sequence length="415" mass="45272">MANVVTHPHVQVDFPRPVNPSHAPLGFGFGLSTTPAMAGWAATPSHTPQSSWNLATNTPSAAPRPQKRRHEPDEESENRHSRDDEMDRSPTPERPKRSVPKRARTTPAVSNTKDEKNSKANRSSPAGDENDVDVGVLLASLPPQSLLPLLTSLLVSQPSLKSTVLSLIPRPTLETATQALDNAANQLRDAYPYSNTPFSQAGPSTSFGFGSGGFGNNRSNSQSASGFGLGRPASTSAFGSHSSSSQSGGMRDEYILSRLRPHINDFIAACQSYLPYFSYVAVPTTTTSNVSAPSKTHAAALQSQHKDRSHPTETFLFLSSLTAHVLNQPPLTQSALVPMILPRLIEEWKAWLDRVDQVVNREGGMFGSETVRTWERCLDEFAQAQGNGLEILKQLRNHWVLRVGWLVGRQPMQEL</sequence>
<comment type="subunit">
    <text evidence="3">Binds the proteasome.</text>
</comment>
<accession>A0A165ULP6</accession>
<keyword evidence="3" id="KW-0653">Protein transport</keyword>
<keyword evidence="3" id="KW-0813">Transport</keyword>